<evidence type="ECO:0000256" key="1">
    <source>
        <dbReference type="SAM" id="MobiDB-lite"/>
    </source>
</evidence>
<keyword evidence="3" id="KW-1185">Reference proteome</keyword>
<dbReference type="Proteomes" id="UP000191518">
    <property type="component" value="Unassembled WGS sequence"/>
</dbReference>
<organism evidence="2 3">
    <name type="scientific">Penicillium vulpinum</name>
    <dbReference type="NCBI Taxonomy" id="29845"/>
    <lineage>
        <taxon>Eukaryota</taxon>
        <taxon>Fungi</taxon>
        <taxon>Dikarya</taxon>
        <taxon>Ascomycota</taxon>
        <taxon>Pezizomycotina</taxon>
        <taxon>Eurotiomycetes</taxon>
        <taxon>Eurotiomycetidae</taxon>
        <taxon>Eurotiales</taxon>
        <taxon>Aspergillaceae</taxon>
        <taxon>Penicillium</taxon>
    </lineage>
</organism>
<dbReference type="AlphaFoldDB" id="A0A1V6RG47"/>
<name>A0A1V6RG47_9EURO</name>
<evidence type="ECO:0000313" key="3">
    <source>
        <dbReference type="Proteomes" id="UP000191518"/>
    </source>
</evidence>
<sequence length="200" mass="22367">MTSVQVYYEQAEVFNWLDAISGDNGSIDPKQAYTSMTLELHQVVTIDDNQHQPQPPRSGQHPSPQPSRHSTLNLRTLAPLKLEHENPVSAPRVITKSPRWVYEVISQHEPRRMFTEFHYEEPDSVSLATTATDSEYERCLLPFCGALPQPTKESSAAGATSSPSPSSSSNHQPQWLPLVVVQVVSSKVRKAVRALKRRLS</sequence>
<protein>
    <submittedName>
        <fullName evidence="2">Uncharacterized protein</fullName>
    </submittedName>
</protein>
<gene>
    <name evidence="2" type="ORF">PENVUL_c053G00003</name>
</gene>
<dbReference type="EMBL" id="MDYP01000053">
    <property type="protein sequence ID" value="OQE00373.1"/>
    <property type="molecule type" value="Genomic_DNA"/>
</dbReference>
<evidence type="ECO:0000313" key="2">
    <source>
        <dbReference type="EMBL" id="OQE00373.1"/>
    </source>
</evidence>
<feature type="region of interest" description="Disordered" evidence="1">
    <location>
        <begin position="150"/>
        <end position="172"/>
    </location>
</feature>
<feature type="compositionally biased region" description="Polar residues" evidence="1">
    <location>
        <begin position="60"/>
        <end position="70"/>
    </location>
</feature>
<reference evidence="3" key="1">
    <citation type="journal article" date="2017" name="Nat. Microbiol.">
        <title>Global analysis of biosynthetic gene clusters reveals vast potential of secondary metabolite production in Penicillium species.</title>
        <authorList>
            <person name="Nielsen J.C."/>
            <person name="Grijseels S."/>
            <person name="Prigent S."/>
            <person name="Ji B."/>
            <person name="Dainat J."/>
            <person name="Nielsen K.F."/>
            <person name="Frisvad J.C."/>
            <person name="Workman M."/>
            <person name="Nielsen J."/>
        </authorList>
    </citation>
    <scope>NUCLEOTIDE SEQUENCE [LARGE SCALE GENOMIC DNA]</scope>
    <source>
        <strain evidence="3">IBT 29486</strain>
    </source>
</reference>
<feature type="region of interest" description="Disordered" evidence="1">
    <location>
        <begin position="49"/>
        <end position="70"/>
    </location>
</feature>
<accession>A0A1V6RG47</accession>
<proteinExistence type="predicted"/>
<comment type="caution">
    <text evidence="2">The sequence shown here is derived from an EMBL/GenBank/DDBJ whole genome shotgun (WGS) entry which is preliminary data.</text>
</comment>
<feature type="compositionally biased region" description="Low complexity" evidence="1">
    <location>
        <begin position="154"/>
        <end position="169"/>
    </location>
</feature>